<proteinExistence type="predicted"/>
<organism evidence="3 4">
    <name type="scientific">Microtus ochrogaster</name>
    <name type="common">Prairie vole</name>
    <dbReference type="NCBI Taxonomy" id="79684"/>
    <lineage>
        <taxon>Eukaryota</taxon>
        <taxon>Metazoa</taxon>
        <taxon>Chordata</taxon>
        <taxon>Craniata</taxon>
        <taxon>Vertebrata</taxon>
        <taxon>Euteleostomi</taxon>
        <taxon>Mammalia</taxon>
        <taxon>Eutheria</taxon>
        <taxon>Euarchontoglires</taxon>
        <taxon>Glires</taxon>
        <taxon>Rodentia</taxon>
        <taxon>Myomorpha</taxon>
        <taxon>Muroidea</taxon>
        <taxon>Cricetidae</taxon>
        <taxon>Arvicolinae</taxon>
        <taxon>Microtus</taxon>
    </lineage>
</organism>
<dbReference type="PANTHER" id="PTHR15032">
    <property type="entry name" value="N-ACYL-PHOSPHATIDYLETHANOLAMINE-HYDROLYZING PHOSPHOLIPASE D"/>
    <property type="match status" value="1"/>
</dbReference>
<feature type="region of interest" description="Disordered" evidence="1">
    <location>
        <begin position="1"/>
        <end position="38"/>
    </location>
</feature>
<dbReference type="Pfam" id="PF12706">
    <property type="entry name" value="Lactamase_B_2"/>
    <property type="match status" value="1"/>
</dbReference>
<evidence type="ECO:0000256" key="1">
    <source>
        <dbReference type="SAM" id="MobiDB-lite"/>
    </source>
</evidence>
<name>A0A8J6KPV2_MICOH</name>
<sequence>MPGHACSWDTKDISGGGTPCQQVEEPGRVQHGCSPGRRTEETIVRLQVAASRFSPKDMEENENSQSPTTSYQYPKETNVLRWLITEKDHSCVPGSKEELDKELPVLKPYFISDPEEAGVTEASLRVTTWVPKRFRRPPCTISELPPIDAVLISHNHYDHLDYGSVLALNELFGDDLGWFVPLGLLDWRQKWGCENVIELD</sequence>
<dbReference type="InterPro" id="IPR001279">
    <property type="entry name" value="Metallo-B-lactamas"/>
</dbReference>
<dbReference type="GO" id="GO:0070290">
    <property type="term" value="F:N-acylphosphatidylethanolamine-specific phospholipase D activity"/>
    <property type="evidence" value="ECO:0007669"/>
    <property type="project" value="TreeGrafter"/>
</dbReference>
<evidence type="ECO:0000313" key="4">
    <source>
        <dbReference type="Proteomes" id="UP000710432"/>
    </source>
</evidence>
<gene>
    <name evidence="3" type="ORF">LTLLF_169695</name>
</gene>
<feature type="domain" description="Metallo-beta-lactamase" evidence="2">
    <location>
        <begin position="132"/>
        <end position="194"/>
    </location>
</feature>
<comment type="caution">
    <text evidence="3">The sequence shown here is derived from an EMBL/GenBank/DDBJ whole genome shotgun (WGS) entry which is preliminary data.</text>
</comment>
<dbReference type="InterPro" id="IPR036866">
    <property type="entry name" value="RibonucZ/Hydroxyglut_hydro"/>
</dbReference>
<reference evidence="3" key="1">
    <citation type="submission" date="2020-03" db="EMBL/GenBank/DDBJ databases">
        <title>Studies in the Genomics of Life Span.</title>
        <authorList>
            <person name="Glass D."/>
        </authorList>
    </citation>
    <scope>NUCLEOTIDE SEQUENCE</scope>
    <source>
        <strain evidence="3">LTLLF</strain>
        <tissue evidence="3">Muscle</tissue>
    </source>
</reference>
<dbReference type="GO" id="GO:0070291">
    <property type="term" value="P:N-acylethanolamine metabolic process"/>
    <property type="evidence" value="ECO:0007669"/>
    <property type="project" value="TreeGrafter"/>
</dbReference>
<dbReference type="GO" id="GO:0070292">
    <property type="term" value="P:N-acylphosphatidylethanolamine metabolic process"/>
    <property type="evidence" value="ECO:0007669"/>
    <property type="project" value="TreeGrafter"/>
</dbReference>
<dbReference type="AlphaFoldDB" id="A0A8J6KPV2"/>
<dbReference type="SUPFAM" id="SSF56281">
    <property type="entry name" value="Metallo-hydrolase/oxidoreductase"/>
    <property type="match status" value="1"/>
</dbReference>
<feature type="region of interest" description="Disordered" evidence="1">
    <location>
        <begin position="51"/>
        <end position="71"/>
    </location>
</feature>
<dbReference type="Gene3D" id="3.60.15.10">
    <property type="entry name" value="Ribonuclease Z/Hydroxyacylglutathione hydrolase-like"/>
    <property type="match status" value="1"/>
</dbReference>
<dbReference type="PANTHER" id="PTHR15032:SF4">
    <property type="entry name" value="N-ACYL-PHOSPHATIDYLETHANOLAMINE-HYDROLYZING PHOSPHOLIPASE D"/>
    <property type="match status" value="1"/>
</dbReference>
<evidence type="ECO:0000313" key="3">
    <source>
        <dbReference type="EMBL" id="KAH0507291.1"/>
    </source>
</evidence>
<dbReference type="GO" id="GO:0005737">
    <property type="term" value="C:cytoplasm"/>
    <property type="evidence" value="ECO:0007669"/>
    <property type="project" value="TreeGrafter"/>
</dbReference>
<evidence type="ECO:0000259" key="2">
    <source>
        <dbReference type="Pfam" id="PF12706"/>
    </source>
</evidence>
<dbReference type="EMBL" id="JAATJU010023668">
    <property type="protein sequence ID" value="KAH0507291.1"/>
    <property type="molecule type" value="Genomic_DNA"/>
</dbReference>
<accession>A0A8J6KPV2</accession>
<protein>
    <submittedName>
        <fullName evidence="3">N-acyl-phosphatidylethanolamine-hydrolyzing phospholipase D</fullName>
    </submittedName>
</protein>
<dbReference type="Proteomes" id="UP000710432">
    <property type="component" value="Unassembled WGS sequence"/>
</dbReference>